<reference evidence="4" key="1">
    <citation type="submission" date="2017-09" db="EMBL/GenBank/DDBJ databases">
        <title>Depth-based differentiation of microbial function through sediment-hosted aquifers and enrichment of novel symbionts in the deep terrestrial subsurface.</title>
        <authorList>
            <person name="Probst A.J."/>
            <person name="Ladd B."/>
            <person name="Jarett J.K."/>
            <person name="Geller-Mcgrath D.E."/>
            <person name="Sieber C.M.K."/>
            <person name="Emerson J.B."/>
            <person name="Anantharaman K."/>
            <person name="Thomas B.C."/>
            <person name="Malmstrom R."/>
            <person name="Stieglmeier M."/>
            <person name="Klingl A."/>
            <person name="Woyke T."/>
            <person name="Ryan C.M."/>
            <person name="Banfield J.F."/>
        </authorList>
    </citation>
    <scope>NUCLEOTIDE SEQUENCE [LARGE SCALE GENOMIC DNA]</scope>
</reference>
<evidence type="ECO:0000259" key="1">
    <source>
        <dbReference type="Pfam" id="PF00535"/>
    </source>
</evidence>
<evidence type="ECO:0000259" key="2">
    <source>
        <dbReference type="Pfam" id="PF13632"/>
    </source>
</evidence>
<dbReference type="Pfam" id="PF00535">
    <property type="entry name" value="Glycos_transf_2"/>
    <property type="match status" value="1"/>
</dbReference>
<dbReference type="PANTHER" id="PTHR43179">
    <property type="entry name" value="RHAMNOSYLTRANSFERASE WBBL"/>
    <property type="match status" value="1"/>
</dbReference>
<evidence type="ECO:0000313" key="4">
    <source>
        <dbReference type="Proteomes" id="UP000230935"/>
    </source>
</evidence>
<dbReference type="AlphaFoldDB" id="A0A2H0W2B6"/>
<protein>
    <recommendedName>
        <fullName evidence="1 2">Glycosyltransferase 2-like domain-containing protein</fullName>
    </recommendedName>
</protein>
<dbReference type="CDD" id="cd04186">
    <property type="entry name" value="GT_2_like_c"/>
    <property type="match status" value="1"/>
</dbReference>
<dbReference type="Pfam" id="PF13632">
    <property type="entry name" value="Glyco_trans_2_3"/>
    <property type="match status" value="1"/>
</dbReference>
<name>A0A2H0W2B6_9BACT</name>
<accession>A0A2H0W2B6</accession>
<organism evidence="3 4">
    <name type="scientific">Candidatus Buchananbacteria bacterium CG10_big_fil_rev_8_21_14_0_10_42_9</name>
    <dbReference type="NCBI Taxonomy" id="1974526"/>
    <lineage>
        <taxon>Bacteria</taxon>
        <taxon>Candidatus Buchananiibacteriota</taxon>
    </lineage>
</organism>
<dbReference type="InterPro" id="IPR001173">
    <property type="entry name" value="Glyco_trans_2-like"/>
</dbReference>
<dbReference type="Gene3D" id="3.90.550.10">
    <property type="entry name" value="Spore Coat Polysaccharide Biosynthesis Protein SpsA, Chain A"/>
    <property type="match status" value="1"/>
</dbReference>
<evidence type="ECO:0000313" key="3">
    <source>
        <dbReference type="EMBL" id="PIS05512.1"/>
    </source>
</evidence>
<dbReference type="SUPFAM" id="SSF53448">
    <property type="entry name" value="Nucleotide-diphospho-sugar transferases"/>
    <property type="match status" value="1"/>
</dbReference>
<proteinExistence type="predicted"/>
<sequence length="267" mass="31112">MDVSIVILNYKTAKLVAQCIKGIRSISPQVSYEIIVVDNNSGERDLAILRQIKDINLIINQSNDGFAKGNNKGLRQARGKYVLVMNPDIVLLEGAVDKLAQYLNQHSNVGIVGPKLLNPDRTLQYSSYRFPHPMTWVYRRTVLGRASFGKKELRRFTMMDWDHNNTKDVDWLLAACIMIRVEVLQKLNYFDERFFMYLEDTDLSRRCWEIGYKVVYFPEAEVVHYYQRLSAKNLGLKSLFDKPTRIHIYSAIKYFMKYKGKALPRQV</sequence>
<dbReference type="PANTHER" id="PTHR43179:SF7">
    <property type="entry name" value="RHAMNOSYLTRANSFERASE WBBL"/>
    <property type="match status" value="1"/>
</dbReference>
<gene>
    <name evidence="3" type="ORF">COT81_00665</name>
</gene>
<feature type="domain" description="Glycosyltransferase 2-like" evidence="2">
    <location>
        <begin position="155"/>
        <end position="222"/>
    </location>
</feature>
<dbReference type="Proteomes" id="UP000230935">
    <property type="component" value="Unassembled WGS sequence"/>
</dbReference>
<feature type="domain" description="Glycosyltransferase 2-like" evidence="1">
    <location>
        <begin position="4"/>
        <end position="140"/>
    </location>
</feature>
<dbReference type="InterPro" id="IPR029044">
    <property type="entry name" value="Nucleotide-diphossugar_trans"/>
</dbReference>
<comment type="caution">
    <text evidence="3">The sequence shown here is derived from an EMBL/GenBank/DDBJ whole genome shotgun (WGS) entry which is preliminary data.</text>
</comment>
<dbReference type="EMBL" id="PEZZ01000004">
    <property type="protein sequence ID" value="PIS05512.1"/>
    <property type="molecule type" value="Genomic_DNA"/>
</dbReference>